<evidence type="ECO:0000256" key="1">
    <source>
        <dbReference type="SAM" id="MobiDB-lite"/>
    </source>
</evidence>
<evidence type="ECO:0000313" key="5">
    <source>
        <dbReference type="Proteomes" id="UP000494182"/>
    </source>
</evidence>
<dbReference type="InterPro" id="IPR031325">
    <property type="entry name" value="RHS_repeat"/>
</dbReference>
<reference evidence="4 5" key="1">
    <citation type="submission" date="2019-09" db="EMBL/GenBank/DDBJ databases">
        <authorList>
            <person name="Depoorter E."/>
        </authorList>
    </citation>
    <scope>NUCLEOTIDE SEQUENCE [LARGE SCALE GENOMIC DNA]</scope>
    <source>
        <strain evidence="4">R-71171</strain>
    </source>
</reference>
<evidence type="ECO:0000313" key="4">
    <source>
        <dbReference type="EMBL" id="VWD44571.1"/>
    </source>
</evidence>
<dbReference type="InterPro" id="IPR045351">
    <property type="entry name" value="DUF6531"/>
</dbReference>
<dbReference type="Pfam" id="PF05593">
    <property type="entry name" value="RHS_repeat"/>
    <property type="match status" value="7"/>
</dbReference>
<protein>
    <submittedName>
        <fullName evidence="4">Sugar-binding protein</fullName>
    </submittedName>
</protein>
<accession>A0A6P3AB64</accession>
<dbReference type="NCBIfam" id="TIGR03696">
    <property type="entry name" value="Rhs_assc_core"/>
    <property type="match status" value="1"/>
</dbReference>
<dbReference type="InterPro" id="IPR001826">
    <property type="entry name" value="RHS"/>
</dbReference>
<dbReference type="EMBL" id="CABVQT010000014">
    <property type="protein sequence ID" value="VWD44571.1"/>
    <property type="molecule type" value="Genomic_DNA"/>
</dbReference>
<dbReference type="NCBIfam" id="TIGR01643">
    <property type="entry name" value="YD_repeat_2x"/>
    <property type="match status" value="10"/>
</dbReference>
<organism evidence="4 5">
    <name type="scientific">Burkholderia contaminans</name>
    <dbReference type="NCBI Taxonomy" id="488447"/>
    <lineage>
        <taxon>Bacteria</taxon>
        <taxon>Pseudomonadati</taxon>
        <taxon>Pseudomonadota</taxon>
        <taxon>Betaproteobacteria</taxon>
        <taxon>Burkholderiales</taxon>
        <taxon>Burkholderiaceae</taxon>
        <taxon>Burkholderia</taxon>
        <taxon>Burkholderia cepacia complex</taxon>
    </lineage>
</organism>
<name>A0A6P3AB64_9BURK</name>
<dbReference type="CDD" id="cd20743">
    <property type="entry name" value="FIX_RhsA-like"/>
    <property type="match status" value="1"/>
</dbReference>
<dbReference type="InterPro" id="IPR022385">
    <property type="entry name" value="Rhs_assc_core"/>
</dbReference>
<dbReference type="SUPFAM" id="SSF69304">
    <property type="entry name" value="Tricorn protease N-terminal domain"/>
    <property type="match status" value="1"/>
</dbReference>
<sequence length="1560" mass="172367">MADSGALLPKPTDVFVSPLNRIQPIDVDASIKVIDAWLVNISGGLVNAERLKMVASGIPILANIFAAVDVVLDIKAMIEHGSKPVDVFDWTNLGLDLIGVVPLPPGTAEIRVAARPLLKIIRQEVAKSGKAVLESSAYMLRDAVIGAIATSLNERFAGEIENFIKHLKAGLSDLLHKCAEYIGKLMTAFADLFAQAAGEKGFEVDGNLRAAERHAKDIKAGFTSYDAKKVFHGAGQFIVDFAKIEVKGVANVATKTAKFIDPAASKDLLKISNDLRAKIPATMKYVRSLDGNEIGKIGWLIEVGEQGVMRWRQVNPKKHMTGIPSRGQARVVAQRPQARNEVMNHSAPAEHPGAGDCKRGCPVPTTPERSVGSIGFALGDERIEHDDFVLDGPLSITWQRTYRSFFDAYDERGELGARWITPYTSRFDIHATKLVYHGADGRSLDYPLLAPGEAKDDLAESLTLLRVDDQWLTLTRGPELVEVYERHGDRFRLAFVKDLTGNQLTLDYDAPGRLSRIIAPHALVAFRHDAHGRIVEIVHHDADGVRLGTLATYTYDREGDLVAAADRYGNTRSYRYANHLVTYYTDRTGRGMHLEWDGSGPKAKCIRERADDGSHAVSLAWHPDFRMVSVTDALGNVSRHYYDIKGYTFRVVHPDGSEEWLYRDEHDNLTQYIHRDGSVEHMRYDARGNLVEHVRADGSTIAMTYDDDMRLVGVTDPHGHVWKQEHDAAGQVAARIDPLGHRTEYSYDGQGNVTAIKDAKGGVVSLTYDAAGRLTSRTDCSGKSTALTYDADGRLASEQDASGAVTTFAYGENGRPIEIRTPAGIERVSYDAEGRLLAHVDPLNNETRFDYDAAGRIVRRTDPLGHATTYRYDGLGHVTAVVNAQSATYGFEYDALGRIVRETGFDGRTIRYTYGETDGLLQSIDDAGQVVTLEHDRAGRPNARAAGDDSERFVFDASGRWIDATNRHSRVQRFFDPVGNLVREHHAYTLFGEARSYVWHHEYDELGNRVRTIRPDGHSIDWLTYGSGHVHGMLLDGKEHLQFERDDLHRETVRTLSSRVSQFTAFDPAGRLARRSVQRNQAPAPFAARSYRYDAAGQAVEIEDSLKGIIGYRYDPAGRLVESSGPAGSERFAFDAAGNFANPDRSATPRPSPGASPVRPDNTLPANVPRALGNLLTEYAGTRFAYDPRGNLVHARSPSGERHYEWDAFGRLTAARISTQNRQSHARYYYDALGRRIAKEVDGERIIFGWEGDQLAYETDGNRSTHYVYEPGTSVPVVQFLSGSGIGMPTPTHDDTNRYAPESDALQRHPRRQGDASVFYYHCDQIGTPLMLTDEAGEVVWEASYRAWGHAQEVIARASRAAGATPRNPLRFQGQQFDDETGLHYNRLRYYDPQLGRFISEDPIALHGGVNTYQYAPNPVAYIDPLGLARGKCVIYWYNHIGGRTGHYTVKTLSGTGNVHTEQDINGDKTWIIRVSSLAPGEPVNSATFDIPDVGAAQKFQRDKIRAGSAKTSDGAYDVLNNSCMTHVMDVLSAGGADVPTRGKAAWVFLNRQGVGPRGK</sequence>
<dbReference type="Gene3D" id="3.90.930.1">
    <property type="match status" value="1"/>
</dbReference>
<dbReference type="Gene3D" id="2.180.10.10">
    <property type="entry name" value="RHS repeat-associated core"/>
    <property type="match status" value="3"/>
</dbReference>
<dbReference type="RefSeq" id="WP_174975205.1">
    <property type="nucleotide sequence ID" value="NZ_CABVQT010000014.1"/>
</dbReference>
<dbReference type="Pfam" id="PF03527">
    <property type="entry name" value="RHS"/>
    <property type="match status" value="1"/>
</dbReference>
<proteinExistence type="predicted"/>
<feature type="region of interest" description="Disordered" evidence="1">
    <location>
        <begin position="1139"/>
        <end position="1165"/>
    </location>
</feature>
<feature type="domain" description="RHS protein conserved region" evidence="2">
    <location>
        <begin position="1318"/>
        <end position="1352"/>
    </location>
</feature>
<dbReference type="Pfam" id="PF20148">
    <property type="entry name" value="DUF6531"/>
    <property type="match status" value="1"/>
</dbReference>
<gene>
    <name evidence="4" type="ORF">BCO71171_04905</name>
</gene>
<dbReference type="InterPro" id="IPR050708">
    <property type="entry name" value="T6SS_VgrG/RHS"/>
</dbReference>
<evidence type="ECO:0000259" key="2">
    <source>
        <dbReference type="Pfam" id="PF03527"/>
    </source>
</evidence>
<dbReference type="PANTHER" id="PTHR32305:SF15">
    <property type="entry name" value="PROTEIN RHSA-RELATED"/>
    <property type="match status" value="1"/>
</dbReference>
<dbReference type="PANTHER" id="PTHR32305">
    <property type="match status" value="1"/>
</dbReference>
<dbReference type="Proteomes" id="UP000494182">
    <property type="component" value="Unassembled WGS sequence"/>
</dbReference>
<evidence type="ECO:0000259" key="3">
    <source>
        <dbReference type="Pfam" id="PF20148"/>
    </source>
</evidence>
<feature type="domain" description="DUF6531" evidence="3">
    <location>
        <begin position="374"/>
        <end position="446"/>
    </location>
</feature>
<dbReference type="InterPro" id="IPR006530">
    <property type="entry name" value="YD"/>
</dbReference>